<dbReference type="Pfam" id="PF13727">
    <property type="entry name" value="CoA_binding_3"/>
    <property type="match status" value="1"/>
</dbReference>
<gene>
    <name evidence="9" type="ORF">UX39_C0001G0035</name>
</gene>
<feature type="transmembrane region" description="Helical" evidence="7">
    <location>
        <begin position="86"/>
        <end position="106"/>
    </location>
</feature>
<dbReference type="AlphaFoldDB" id="A0A0G1S282"/>
<accession>A0A0G1S282</accession>
<keyword evidence="5 7" id="KW-1133">Transmembrane helix</keyword>
<evidence type="ECO:0000256" key="2">
    <source>
        <dbReference type="ARBA" id="ARBA00006464"/>
    </source>
</evidence>
<evidence type="ECO:0000256" key="6">
    <source>
        <dbReference type="ARBA" id="ARBA00023136"/>
    </source>
</evidence>
<keyword evidence="6 7" id="KW-0472">Membrane</keyword>
<feature type="transmembrane region" description="Helical" evidence="7">
    <location>
        <begin position="233"/>
        <end position="252"/>
    </location>
</feature>
<keyword evidence="3" id="KW-0808">Transferase</keyword>
<keyword evidence="4 7" id="KW-0812">Transmembrane</keyword>
<comment type="caution">
    <text evidence="9">The sequence shown here is derived from an EMBL/GenBank/DDBJ whole genome shotgun (WGS) entry which is preliminary data.</text>
</comment>
<proteinExistence type="inferred from homology"/>
<dbReference type="NCBIfam" id="TIGR03025">
    <property type="entry name" value="EPS_sugtrans"/>
    <property type="match status" value="1"/>
</dbReference>
<evidence type="ECO:0000256" key="4">
    <source>
        <dbReference type="ARBA" id="ARBA00022692"/>
    </source>
</evidence>
<dbReference type="Pfam" id="PF02397">
    <property type="entry name" value="Bac_transf"/>
    <property type="match status" value="1"/>
</dbReference>
<evidence type="ECO:0000313" key="9">
    <source>
        <dbReference type="EMBL" id="KKU27315.1"/>
    </source>
</evidence>
<dbReference type="GO" id="GO:0016780">
    <property type="term" value="F:phosphotransferase activity, for other substituted phosphate groups"/>
    <property type="evidence" value="ECO:0007669"/>
    <property type="project" value="TreeGrafter"/>
</dbReference>
<evidence type="ECO:0000313" key="10">
    <source>
        <dbReference type="Proteomes" id="UP000034175"/>
    </source>
</evidence>
<dbReference type="GO" id="GO:0016020">
    <property type="term" value="C:membrane"/>
    <property type="evidence" value="ECO:0007669"/>
    <property type="project" value="UniProtKB-SubCell"/>
</dbReference>
<dbReference type="Proteomes" id="UP000034175">
    <property type="component" value="Unassembled WGS sequence"/>
</dbReference>
<feature type="transmembrane region" description="Helical" evidence="7">
    <location>
        <begin position="118"/>
        <end position="142"/>
    </location>
</feature>
<feature type="domain" description="Bacterial sugar transferase" evidence="8">
    <location>
        <begin position="267"/>
        <end position="468"/>
    </location>
</feature>
<evidence type="ECO:0000259" key="8">
    <source>
        <dbReference type="Pfam" id="PF02397"/>
    </source>
</evidence>
<feature type="transmembrane region" description="Helical" evidence="7">
    <location>
        <begin position="272"/>
        <end position="295"/>
    </location>
</feature>
<comment type="subcellular location">
    <subcellularLocation>
        <location evidence="1">Membrane</location>
        <topology evidence="1">Multi-pass membrane protein</topology>
    </subcellularLocation>
</comment>
<feature type="transmembrane region" description="Helical" evidence="7">
    <location>
        <begin position="53"/>
        <end position="74"/>
    </location>
</feature>
<dbReference type="EMBL" id="LCMA01000001">
    <property type="protein sequence ID" value="KKU27315.1"/>
    <property type="molecule type" value="Genomic_DNA"/>
</dbReference>
<evidence type="ECO:0000256" key="1">
    <source>
        <dbReference type="ARBA" id="ARBA00004141"/>
    </source>
</evidence>
<evidence type="ECO:0000256" key="3">
    <source>
        <dbReference type="ARBA" id="ARBA00022679"/>
    </source>
</evidence>
<dbReference type="InterPro" id="IPR003362">
    <property type="entry name" value="Bact_transf"/>
</dbReference>
<sequence>MKKFEIAFTCLKPPLDYLMVALAGFTAYSLRFADYVKTIRPVAFSHTLTWDRYWPLVLWVGLGWLVIFTFAGLYNTDPNRKLARDLTRVIFACSMGFATITIYVFSTLQKFDSRFLVLAGWILATVYVSAGRIFIHLLKYFLHQAGVGLRRTVIIGHETIANQIKDALKAQPELGYKIVGAFDHFTNDAPDRILKLQPDEIIYTDPKTHEDQTLQTVEFANEYHITFKYSADLFATISSNMAVSTIAGIPIVELGKTSLIGWGRILKRLFDIVMGSALFIISLPAAIFIALGILLESGRPIFYKNERIGQKGQKFIAYKFRSMRQKDCTGEQFGEQGVKALEKEKDLIQTNSIKEGPIYKIQNDPRITPFGKLIRRWSLDELPQFINVIMGDMSLVGPRPHQPREVEGYQKQHKIIYTIKPGISGLAQISGRSNLSYEEEIKLDTFYMEHWSLIMDLIILIKTPFVVLLRKGAL</sequence>
<feature type="transmembrane region" description="Helical" evidence="7">
    <location>
        <begin position="15"/>
        <end position="33"/>
    </location>
</feature>
<dbReference type="PANTHER" id="PTHR30576:SF0">
    <property type="entry name" value="UNDECAPRENYL-PHOSPHATE N-ACETYLGALACTOSAMINYL 1-PHOSPHATE TRANSFERASE-RELATED"/>
    <property type="match status" value="1"/>
</dbReference>
<reference evidence="9 10" key="1">
    <citation type="journal article" date="2015" name="Nature">
        <title>rRNA introns, odd ribosomes, and small enigmatic genomes across a large radiation of phyla.</title>
        <authorList>
            <person name="Brown C.T."/>
            <person name="Hug L.A."/>
            <person name="Thomas B.C."/>
            <person name="Sharon I."/>
            <person name="Castelle C.J."/>
            <person name="Singh A."/>
            <person name="Wilkins M.J."/>
            <person name="Williams K.H."/>
            <person name="Banfield J.F."/>
        </authorList>
    </citation>
    <scope>NUCLEOTIDE SEQUENCE [LARGE SCALE GENOMIC DNA]</scope>
</reference>
<organism evidence="9 10">
    <name type="scientific">Candidatus Magasanikbacteria bacterium GW2011_GWA2_46_17</name>
    <dbReference type="NCBI Taxonomy" id="1619042"/>
    <lineage>
        <taxon>Bacteria</taxon>
        <taxon>Candidatus Magasanikiibacteriota</taxon>
    </lineage>
</organism>
<dbReference type="PANTHER" id="PTHR30576">
    <property type="entry name" value="COLANIC BIOSYNTHESIS UDP-GLUCOSE LIPID CARRIER TRANSFERASE"/>
    <property type="match status" value="1"/>
</dbReference>
<evidence type="ECO:0000256" key="5">
    <source>
        <dbReference type="ARBA" id="ARBA00022989"/>
    </source>
</evidence>
<comment type="similarity">
    <text evidence="2">Belongs to the bacterial sugar transferase family.</text>
</comment>
<name>A0A0G1S282_9BACT</name>
<protein>
    <recommendedName>
        <fullName evidence="8">Bacterial sugar transferase domain-containing protein</fullName>
    </recommendedName>
</protein>
<evidence type="ECO:0000256" key="7">
    <source>
        <dbReference type="SAM" id="Phobius"/>
    </source>
</evidence>
<dbReference type="InterPro" id="IPR017475">
    <property type="entry name" value="EPS_sugar_tfrase"/>
</dbReference>